<name>A0A4S8MS20_DENBC</name>
<dbReference type="Proteomes" id="UP000297245">
    <property type="component" value="Unassembled WGS sequence"/>
</dbReference>
<evidence type="ECO:0008006" key="3">
    <source>
        <dbReference type="Google" id="ProtNLM"/>
    </source>
</evidence>
<keyword evidence="2" id="KW-1185">Reference proteome</keyword>
<accession>A0A4S8MS20</accession>
<sequence>MPPPAESDEELVSPLQLALPIARNQNECPADGMISYEQLNRWRMNWFNKLSDAAEIPRFDEDIEEIQPAHIFAQSVDHLSIALLNLVIGLITGNKPDLPDARHCAVGFITETGIEEWVSSGMGLERGMFTAVFETIVLQDKFWSQSPANDTNHIPYWLSGRLTRSLDAQQHFEAHGALIAMHILIHGAGPARISIWIVLAIVLTKEKFYQLPDEFIQYVDPAAFTQLQPWLQHKNFLVNSERKWRENENLTPKVCQALSMLVGRARINLADLPEYISQSEYGSLTEQIKSWLFLNHDNPWETTELQAISKGFHRKWQTGAFSPKSLNMIHMIQEYFTLETPAPMIGRLFCQKIVDVDQILKGHLVFETNDLSPHLEYVAKIFELRLVRYLQQPGHATDCNGIIPQYAMKKAFKDPVLRARLLLLACTDMELLPSDPNWKIKFSFSDADIDWCKKEIPKPLTFRACFSRVDVSYNQGLRDILVESLSNGSGPDYLLLFDHWFHEQLVSAPKVYNIY</sequence>
<gene>
    <name evidence="1" type="ORF">K435DRAFT_849652</name>
</gene>
<evidence type="ECO:0000313" key="1">
    <source>
        <dbReference type="EMBL" id="THV05918.1"/>
    </source>
</evidence>
<organism evidence="1 2">
    <name type="scientific">Dendrothele bispora (strain CBS 962.96)</name>
    <dbReference type="NCBI Taxonomy" id="1314807"/>
    <lineage>
        <taxon>Eukaryota</taxon>
        <taxon>Fungi</taxon>
        <taxon>Dikarya</taxon>
        <taxon>Basidiomycota</taxon>
        <taxon>Agaricomycotina</taxon>
        <taxon>Agaricomycetes</taxon>
        <taxon>Agaricomycetidae</taxon>
        <taxon>Agaricales</taxon>
        <taxon>Agaricales incertae sedis</taxon>
        <taxon>Dendrothele</taxon>
    </lineage>
</organism>
<dbReference type="AlphaFoldDB" id="A0A4S8MS20"/>
<reference evidence="1 2" key="1">
    <citation type="journal article" date="2019" name="Nat. Ecol. Evol.">
        <title>Megaphylogeny resolves global patterns of mushroom evolution.</title>
        <authorList>
            <person name="Varga T."/>
            <person name="Krizsan K."/>
            <person name="Foldi C."/>
            <person name="Dima B."/>
            <person name="Sanchez-Garcia M."/>
            <person name="Sanchez-Ramirez S."/>
            <person name="Szollosi G.J."/>
            <person name="Szarkandi J.G."/>
            <person name="Papp V."/>
            <person name="Albert L."/>
            <person name="Andreopoulos W."/>
            <person name="Angelini C."/>
            <person name="Antonin V."/>
            <person name="Barry K.W."/>
            <person name="Bougher N.L."/>
            <person name="Buchanan P."/>
            <person name="Buyck B."/>
            <person name="Bense V."/>
            <person name="Catcheside P."/>
            <person name="Chovatia M."/>
            <person name="Cooper J."/>
            <person name="Damon W."/>
            <person name="Desjardin D."/>
            <person name="Finy P."/>
            <person name="Geml J."/>
            <person name="Haridas S."/>
            <person name="Hughes K."/>
            <person name="Justo A."/>
            <person name="Karasinski D."/>
            <person name="Kautmanova I."/>
            <person name="Kiss B."/>
            <person name="Kocsube S."/>
            <person name="Kotiranta H."/>
            <person name="LaButti K.M."/>
            <person name="Lechner B.E."/>
            <person name="Liimatainen K."/>
            <person name="Lipzen A."/>
            <person name="Lukacs Z."/>
            <person name="Mihaltcheva S."/>
            <person name="Morgado L.N."/>
            <person name="Niskanen T."/>
            <person name="Noordeloos M.E."/>
            <person name="Ohm R.A."/>
            <person name="Ortiz-Santana B."/>
            <person name="Ovrebo C."/>
            <person name="Racz N."/>
            <person name="Riley R."/>
            <person name="Savchenko A."/>
            <person name="Shiryaev A."/>
            <person name="Soop K."/>
            <person name="Spirin V."/>
            <person name="Szebenyi C."/>
            <person name="Tomsovsky M."/>
            <person name="Tulloss R.E."/>
            <person name="Uehling J."/>
            <person name="Grigoriev I.V."/>
            <person name="Vagvolgyi C."/>
            <person name="Papp T."/>
            <person name="Martin F.M."/>
            <person name="Miettinen O."/>
            <person name="Hibbett D.S."/>
            <person name="Nagy L.G."/>
        </authorList>
    </citation>
    <scope>NUCLEOTIDE SEQUENCE [LARGE SCALE GENOMIC DNA]</scope>
    <source>
        <strain evidence="1 2">CBS 962.96</strain>
    </source>
</reference>
<protein>
    <recommendedName>
        <fullName evidence="3">HECT domain-containing protein</fullName>
    </recommendedName>
</protein>
<dbReference type="OrthoDB" id="3070431at2759"/>
<evidence type="ECO:0000313" key="2">
    <source>
        <dbReference type="Proteomes" id="UP000297245"/>
    </source>
</evidence>
<dbReference type="EMBL" id="ML179046">
    <property type="protein sequence ID" value="THV05918.1"/>
    <property type="molecule type" value="Genomic_DNA"/>
</dbReference>
<proteinExistence type="predicted"/>